<dbReference type="Proteomes" id="UP000308730">
    <property type="component" value="Unassembled WGS sequence"/>
</dbReference>
<feature type="chain" id="PRO_5020447068" description="Laccase" evidence="9">
    <location>
        <begin position="17"/>
        <end position="629"/>
    </location>
</feature>
<dbReference type="PANTHER" id="PTHR11709">
    <property type="entry name" value="MULTI-COPPER OXIDASE"/>
    <property type="match status" value="1"/>
</dbReference>
<evidence type="ECO:0000259" key="10">
    <source>
        <dbReference type="Pfam" id="PF00394"/>
    </source>
</evidence>
<proteinExistence type="inferred from homology"/>
<organism evidence="13 14">
    <name type="scientific">Antrodiella citrinella</name>
    <dbReference type="NCBI Taxonomy" id="2447956"/>
    <lineage>
        <taxon>Eukaryota</taxon>
        <taxon>Fungi</taxon>
        <taxon>Dikarya</taxon>
        <taxon>Basidiomycota</taxon>
        <taxon>Agaricomycotina</taxon>
        <taxon>Agaricomycetes</taxon>
        <taxon>Polyporales</taxon>
        <taxon>Steccherinaceae</taxon>
        <taxon>Antrodiella</taxon>
    </lineage>
</organism>
<evidence type="ECO:0000256" key="7">
    <source>
        <dbReference type="ARBA" id="ARBA00023180"/>
    </source>
</evidence>
<dbReference type="PROSITE" id="PS00080">
    <property type="entry name" value="MULTICOPPER_OXIDASE2"/>
    <property type="match status" value="1"/>
</dbReference>
<dbReference type="InterPro" id="IPR033138">
    <property type="entry name" value="Cu_oxidase_CS"/>
</dbReference>
<comment type="similarity">
    <text evidence="1">Belongs to the multicopper oxidase family.</text>
</comment>
<keyword evidence="6" id="KW-1015">Disulfide bond</keyword>
<accession>A0A4S4MZQ3</accession>
<feature type="domain" description="Plastocyanin-like" evidence="12">
    <location>
        <begin position="29"/>
        <end position="144"/>
    </location>
</feature>
<evidence type="ECO:0000259" key="12">
    <source>
        <dbReference type="Pfam" id="PF07732"/>
    </source>
</evidence>
<keyword evidence="8" id="KW-1133">Transmembrane helix</keyword>
<dbReference type="GO" id="GO:0033215">
    <property type="term" value="P:reductive iron assimilation"/>
    <property type="evidence" value="ECO:0007669"/>
    <property type="project" value="TreeGrafter"/>
</dbReference>
<dbReference type="Pfam" id="PF00394">
    <property type="entry name" value="Cu-oxidase"/>
    <property type="match status" value="1"/>
</dbReference>
<feature type="domain" description="Plastocyanin-like" evidence="10">
    <location>
        <begin position="151"/>
        <end position="315"/>
    </location>
</feature>
<keyword evidence="8" id="KW-0472">Membrane</keyword>
<evidence type="ECO:0000256" key="5">
    <source>
        <dbReference type="ARBA" id="ARBA00023008"/>
    </source>
</evidence>
<evidence type="ECO:0008006" key="15">
    <source>
        <dbReference type="Google" id="ProtNLM"/>
    </source>
</evidence>
<keyword evidence="4" id="KW-0560">Oxidoreductase</keyword>
<dbReference type="Pfam" id="PF07732">
    <property type="entry name" value="Cu-oxidase_3"/>
    <property type="match status" value="1"/>
</dbReference>
<dbReference type="InterPro" id="IPR008972">
    <property type="entry name" value="Cupredoxin"/>
</dbReference>
<dbReference type="InterPro" id="IPR044130">
    <property type="entry name" value="CuRO_2_Fet3-like"/>
</dbReference>
<keyword evidence="5" id="KW-0186">Copper</keyword>
<dbReference type="EMBL" id="SGPM01000061">
    <property type="protein sequence ID" value="THH31008.1"/>
    <property type="molecule type" value="Genomic_DNA"/>
</dbReference>
<evidence type="ECO:0000256" key="1">
    <source>
        <dbReference type="ARBA" id="ARBA00010609"/>
    </source>
</evidence>
<dbReference type="Gene3D" id="2.60.40.420">
    <property type="entry name" value="Cupredoxins - blue copper proteins"/>
    <property type="match status" value="3"/>
</dbReference>
<evidence type="ECO:0000259" key="11">
    <source>
        <dbReference type="Pfam" id="PF07731"/>
    </source>
</evidence>
<dbReference type="InterPro" id="IPR045087">
    <property type="entry name" value="Cu-oxidase_fam"/>
</dbReference>
<dbReference type="InterPro" id="IPR001117">
    <property type="entry name" value="Cu-oxidase_2nd"/>
</dbReference>
<comment type="caution">
    <text evidence="13">The sequence shown here is derived from an EMBL/GenBank/DDBJ whole genome shotgun (WGS) entry which is preliminary data.</text>
</comment>
<reference evidence="13 14" key="1">
    <citation type="submission" date="2019-02" db="EMBL/GenBank/DDBJ databases">
        <title>Genome sequencing of the rare red list fungi Antrodiella citrinella (Flaviporus citrinellus).</title>
        <authorList>
            <person name="Buettner E."/>
            <person name="Kellner H."/>
        </authorList>
    </citation>
    <scope>NUCLEOTIDE SEQUENCE [LARGE SCALE GENOMIC DNA]</scope>
    <source>
        <strain evidence="13 14">DSM 108506</strain>
    </source>
</reference>
<protein>
    <recommendedName>
        <fullName evidence="15">Laccase</fullName>
    </recommendedName>
</protein>
<dbReference type="AlphaFoldDB" id="A0A4S4MZQ3"/>
<evidence type="ECO:0000256" key="4">
    <source>
        <dbReference type="ARBA" id="ARBA00023002"/>
    </source>
</evidence>
<name>A0A4S4MZQ3_9APHY</name>
<dbReference type="Pfam" id="PF07731">
    <property type="entry name" value="Cu-oxidase_2"/>
    <property type="match status" value="1"/>
</dbReference>
<keyword evidence="14" id="KW-1185">Reference proteome</keyword>
<evidence type="ECO:0000313" key="14">
    <source>
        <dbReference type="Proteomes" id="UP000308730"/>
    </source>
</evidence>
<keyword evidence="7" id="KW-0325">Glycoprotein</keyword>
<dbReference type="OrthoDB" id="2121828at2759"/>
<dbReference type="GO" id="GO:0004322">
    <property type="term" value="F:ferroxidase activity"/>
    <property type="evidence" value="ECO:0007669"/>
    <property type="project" value="TreeGrafter"/>
</dbReference>
<sequence>MRYALALLAAASPALAAVQELWWNLTYVENANPDGLAPRRVIGVNGTWPPPLMDVSQDDLLILHTTNSLDLPATMHHHGMFFNSTSWFDGALGVSQCGIPTGQSFDYIVPINSSGQWGSYWTHAHSNGQYVDGLRTSLVIHPTQEAHQYDEEFTVILGDWYHDEHSVLINQFINIANPGGAEPIPDAALVYFGQNGTYLPPITGRNPDPVTAAVGFNENATLPFQPGKTYRLRIVNTSAFAAFFFWIDGHDMRIIEADGIDTEEYATDIISITVAQRYSVLVTARNDTSANWAIHANMDTVMFDTVPDTLQPNITSSVSYALGAPLTDSGFIDNYHDIADQDLVPVQVIPQLPPATKTFELEVSFDTMDDGTNHAMFNLLTYNTPLVPSVLSQMTLGTNATDQNAYGPYSFVLDHNDIYDIVVKNSDTGKHPFHLHGHKFQLIGRAQDYTSTDPTLNPPLVEGQANPMKRDTVQVPSMNSVTLRIAADNPGVWMFHCHIEWHLEVGLAVLFIEAPIEAQERNAVPQYLIDQCASQNIATSGNAAAHSDPDDLVGLPAGPFPQILGWRPKGIGAMAGCVLTAVIGMLTVTWYALGGHISDAEMEHEERIAAEAKERRGRFLGLAKVFKRS</sequence>
<dbReference type="GO" id="GO:0005507">
    <property type="term" value="F:copper ion binding"/>
    <property type="evidence" value="ECO:0007669"/>
    <property type="project" value="InterPro"/>
</dbReference>
<evidence type="ECO:0000256" key="8">
    <source>
        <dbReference type="SAM" id="Phobius"/>
    </source>
</evidence>
<evidence type="ECO:0000256" key="2">
    <source>
        <dbReference type="ARBA" id="ARBA00022723"/>
    </source>
</evidence>
<keyword evidence="2" id="KW-0479">Metal-binding</keyword>
<evidence type="ECO:0000256" key="3">
    <source>
        <dbReference type="ARBA" id="ARBA00022729"/>
    </source>
</evidence>
<dbReference type="InterPro" id="IPR011707">
    <property type="entry name" value="Cu-oxidase-like_N"/>
</dbReference>
<dbReference type="SUPFAM" id="SSF49503">
    <property type="entry name" value="Cupredoxins"/>
    <property type="match status" value="3"/>
</dbReference>
<evidence type="ECO:0000256" key="6">
    <source>
        <dbReference type="ARBA" id="ARBA00023157"/>
    </source>
</evidence>
<gene>
    <name evidence="13" type="ORF">EUX98_g3197</name>
</gene>
<dbReference type="CDD" id="cd13899">
    <property type="entry name" value="CuRO_3_Fet3p"/>
    <property type="match status" value="1"/>
</dbReference>
<feature type="domain" description="Plastocyanin-like" evidence="11">
    <location>
        <begin position="385"/>
        <end position="515"/>
    </location>
</feature>
<evidence type="ECO:0000313" key="13">
    <source>
        <dbReference type="EMBL" id="THH31008.1"/>
    </source>
</evidence>
<feature type="signal peptide" evidence="9">
    <location>
        <begin position="1"/>
        <end position="16"/>
    </location>
</feature>
<dbReference type="InterPro" id="IPR002355">
    <property type="entry name" value="Cu_oxidase_Cu_BS"/>
</dbReference>
<dbReference type="CDD" id="cd13877">
    <property type="entry name" value="CuRO_2_Fet3p_like"/>
    <property type="match status" value="1"/>
</dbReference>
<evidence type="ECO:0000256" key="9">
    <source>
        <dbReference type="SAM" id="SignalP"/>
    </source>
</evidence>
<feature type="transmembrane region" description="Helical" evidence="8">
    <location>
        <begin position="571"/>
        <end position="593"/>
    </location>
</feature>
<dbReference type="GO" id="GO:0033573">
    <property type="term" value="C:high-affinity iron permease complex"/>
    <property type="evidence" value="ECO:0007669"/>
    <property type="project" value="TreeGrafter"/>
</dbReference>
<dbReference type="GO" id="GO:0010106">
    <property type="term" value="P:cellular response to iron ion starvation"/>
    <property type="evidence" value="ECO:0007669"/>
    <property type="project" value="TreeGrafter"/>
</dbReference>
<keyword evidence="3 9" id="KW-0732">Signal</keyword>
<dbReference type="PANTHER" id="PTHR11709:SF361">
    <property type="entry name" value="IRON TRANSPORT MULTICOPPER OXIDASE FET3"/>
    <property type="match status" value="1"/>
</dbReference>
<dbReference type="PROSITE" id="PS00079">
    <property type="entry name" value="MULTICOPPER_OXIDASE1"/>
    <property type="match status" value="1"/>
</dbReference>
<keyword evidence="8" id="KW-0812">Transmembrane</keyword>
<dbReference type="InterPro" id="IPR011706">
    <property type="entry name" value="Cu-oxidase_C"/>
</dbReference>